<keyword evidence="1" id="KW-0175">Coiled coil</keyword>
<evidence type="ECO:0000256" key="1">
    <source>
        <dbReference type="SAM" id="Coils"/>
    </source>
</evidence>
<keyword evidence="2" id="KW-0812">Transmembrane</keyword>
<sequence>MKKRYFLFVTIFIIIAICVLTVFLPQITEYLNYRIFTTKVDDSVTSLSRLEFIKICASVFGPILTVMVFVNTLNMQKKTEQKQNELEVKQAKAENERAKKELLTQIDREFYFLLNMFIEIQKDQNAKQAVIALQKLAIFNEKGFNQDYAFTSKDLSDSEIGSTIEQSGPLKGTVEYIKFETFDVSKSMGNYQTKTKDVATSLHDQKVAILNEQYEKMQIYLGRYFKMFHRIVKTLNEYYDDYNDFDVKRYTKYIGTLRTQISPAEFQVILFNSLYIKRGFGLGIQLIGSGFFGDDFDFETNQHFETSINEQWFLSLSTVDSDNSIKRQKLSEYIKELGSVEYKKIANFESLYKLFNETKL</sequence>
<proteinExistence type="predicted"/>
<comment type="caution">
    <text evidence="3">The sequence shown here is derived from an EMBL/GenBank/DDBJ whole genome shotgun (WGS) entry which is preliminary data.</text>
</comment>
<dbReference type="InterPro" id="IPR031709">
    <property type="entry name" value="PutAbiC"/>
</dbReference>
<accession>A0AAW8RH09</accession>
<keyword evidence="2" id="KW-1133">Transmembrane helix</keyword>
<dbReference type="EMBL" id="JARPTX010000020">
    <property type="protein sequence ID" value="MDT2369995.1"/>
    <property type="molecule type" value="Genomic_DNA"/>
</dbReference>
<evidence type="ECO:0000313" key="4">
    <source>
        <dbReference type="Proteomes" id="UP001260956"/>
    </source>
</evidence>
<feature type="transmembrane region" description="Helical" evidence="2">
    <location>
        <begin position="5"/>
        <end position="24"/>
    </location>
</feature>
<dbReference type="Pfam" id="PF16872">
    <property type="entry name" value="putAbiC"/>
    <property type="match status" value="1"/>
</dbReference>
<organism evidence="3 4">
    <name type="scientific">Enterococcus faecium</name>
    <name type="common">Streptococcus faecium</name>
    <dbReference type="NCBI Taxonomy" id="1352"/>
    <lineage>
        <taxon>Bacteria</taxon>
        <taxon>Bacillati</taxon>
        <taxon>Bacillota</taxon>
        <taxon>Bacilli</taxon>
        <taxon>Lactobacillales</taxon>
        <taxon>Enterococcaceae</taxon>
        <taxon>Enterococcus</taxon>
    </lineage>
</organism>
<protein>
    <submittedName>
        <fullName evidence="3">Phage abortive infection protein</fullName>
    </submittedName>
</protein>
<reference evidence="3" key="1">
    <citation type="submission" date="2023-03" db="EMBL/GenBank/DDBJ databases">
        <authorList>
            <person name="Shen W."/>
            <person name="Cai J."/>
        </authorList>
    </citation>
    <scope>NUCLEOTIDE SEQUENCE</scope>
    <source>
        <strain evidence="3">B1010-2</strain>
    </source>
</reference>
<feature type="coiled-coil region" evidence="1">
    <location>
        <begin position="74"/>
        <end position="108"/>
    </location>
</feature>
<name>A0AAW8RH09_ENTFC</name>
<keyword evidence="2" id="KW-0472">Membrane</keyword>
<dbReference type="AlphaFoldDB" id="A0AAW8RH09"/>
<evidence type="ECO:0000313" key="3">
    <source>
        <dbReference type="EMBL" id="MDT2369995.1"/>
    </source>
</evidence>
<dbReference type="RefSeq" id="WP_158182303.1">
    <property type="nucleotide sequence ID" value="NZ_AP026772.1"/>
</dbReference>
<gene>
    <name evidence="3" type="ORF">P6Z85_07455</name>
</gene>
<evidence type="ECO:0000256" key="2">
    <source>
        <dbReference type="SAM" id="Phobius"/>
    </source>
</evidence>
<feature type="transmembrane region" description="Helical" evidence="2">
    <location>
        <begin position="52"/>
        <end position="73"/>
    </location>
</feature>
<dbReference type="Proteomes" id="UP001260956">
    <property type="component" value="Unassembled WGS sequence"/>
</dbReference>